<organism evidence="9 10">
    <name type="scientific">Rhodanobacter thiooxydans</name>
    <dbReference type="NCBI Taxonomy" id="416169"/>
    <lineage>
        <taxon>Bacteria</taxon>
        <taxon>Pseudomonadati</taxon>
        <taxon>Pseudomonadota</taxon>
        <taxon>Gammaproteobacteria</taxon>
        <taxon>Lysobacterales</taxon>
        <taxon>Rhodanobacteraceae</taxon>
        <taxon>Rhodanobacter</taxon>
    </lineage>
</organism>
<dbReference type="EMBL" id="LVJS01000016">
    <property type="protein sequence ID" value="KZC24939.1"/>
    <property type="molecule type" value="Genomic_DNA"/>
</dbReference>
<dbReference type="SUPFAM" id="SSF53800">
    <property type="entry name" value="Chelatase"/>
    <property type="match status" value="1"/>
</dbReference>
<dbReference type="GO" id="GO:0046872">
    <property type="term" value="F:metal ion binding"/>
    <property type="evidence" value="ECO:0007669"/>
    <property type="project" value="UniProtKB-KW"/>
</dbReference>
<dbReference type="InterPro" id="IPR033659">
    <property type="entry name" value="Ferrochelatase_N"/>
</dbReference>
<keyword evidence="4 7" id="KW-0456">Lyase</keyword>
<protein>
    <recommendedName>
        <fullName evidence="7">Ferrochelatase</fullName>
        <ecNumber evidence="7">4.98.1.1</ecNumber>
    </recommendedName>
    <alternativeName>
        <fullName evidence="7">Heme synthase</fullName>
    </alternativeName>
    <alternativeName>
        <fullName evidence="7">Protoheme ferro-lyase</fullName>
    </alternativeName>
</protein>
<dbReference type="Proteomes" id="UP000076131">
    <property type="component" value="Unassembled WGS sequence"/>
</dbReference>
<comment type="pathway">
    <text evidence="7">Porphyrin-containing compound metabolism; protoheme biosynthesis; protoheme from protoporphyrin-IX: step 1/1.</text>
</comment>
<dbReference type="RefSeq" id="WP_015448155.1">
    <property type="nucleotide sequence ID" value="NZ_LVJS01000016.1"/>
</dbReference>
<evidence type="ECO:0000313" key="10">
    <source>
        <dbReference type="Proteomes" id="UP000076131"/>
    </source>
</evidence>
<feature type="binding site" evidence="7">
    <location>
        <position position="264"/>
    </location>
    <ligand>
        <name>Fe(2+)</name>
        <dbReference type="ChEBI" id="CHEBI:29033"/>
    </ligand>
</feature>
<comment type="function">
    <text evidence="7">Catalyzes the ferrous insertion into protoporphyrin IX.</text>
</comment>
<dbReference type="CDD" id="cd03411">
    <property type="entry name" value="Ferrochelatase_N"/>
    <property type="match status" value="1"/>
</dbReference>
<dbReference type="CDD" id="cd00419">
    <property type="entry name" value="Ferrochelatase_C"/>
    <property type="match status" value="1"/>
</dbReference>
<dbReference type="PANTHER" id="PTHR11108:SF1">
    <property type="entry name" value="FERROCHELATASE, MITOCHONDRIAL"/>
    <property type="match status" value="1"/>
</dbReference>
<evidence type="ECO:0000256" key="7">
    <source>
        <dbReference type="HAMAP-Rule" id="MF_00323"/>
    </source>
</evidence>
<dbReference type="HAMAP" id="MF_00323">
    <property type="entry name" value="Ferrochelatase"/>
    <property type="match status" value="1"/>
</dbReference>
<dbReference type="Pfam" id="PF00762">
    <property type="entry name" value="Ferrochelatase"/>
    <property type="match status" value="1"/>
</dbReference>
<dbReference type="GO" id="GO:0004325">
    <property type="term" value="F:ferrochelatase activity"/>
    <property type="evidence" value="ECO:0007669"/>
    <property type="project" value="UniProtKB-UniRule"/>
</dbReference>
<dbReference type="EC" id="4.98.1.1" evidence="7"/>
<comment type="caution">
    <text evidence="9">The sequence shown here is derived from an EMBL/GenBank/DDBJ whole genome shotgun (WGS) entry which is preliminary data.</text>
</comment>
<dbReference type="PANTHER" id="PTHR11108">
    <property type="entry name" value="FERROCHELATASE"/>
    <property type="match status" value="1"/>
</dbReference>
<evidence type="ECO:0000256" key="3">
    <source>
        <dbReference type="ARBA" id="ARBA00023133"/>
    </source>
</evidence>
<evidence type="ECO:0000256" key="5">
    <source>
        <dbReference type="ARBA" id="ARBA00023244"/>
    </source>
</evidence>
<dbReference type="UniPathway" id="UPA00252">
    <property type="reaction ID" value="UER00325"/>
</dbReference>
<evidence type="ECO:0000256" key="8">
    <source>
        <dbReference type="RuleBase" id="RU004185"/>
    </source>
</evidence>
<dbReference type="GO" id="GO:0005737">
    <property type="term" value="C:cytoplasm"/>
    <property type="evidence" value="ECO:0007669"/>
    <property type="project" value="UniProtKB-SubCell"/>
</dbReference>
<keyword evidence="3 7" id="KW-0350">Heme biosynthesis</keyword>
<feature type="binding site" evidence="7">
    <location>
        <position position="183"/>
    </location>
    <ligand>
        <name>Fe(2+)</name>
        <dbReference type="ChEBI" id="CHEBI:29033"/>
    </ligand>
</feature>
<comment type="catalytic activity">
    <reaction evidence="6">
        <text>Fe-coproporphyrin III + 2 H(+) = coproporphyrin III + Fe(2+)</text>
        <dbReference type="Rhea" id="RHEA:49572"/>
        <dbReference type="ChEBI" id="CHEBI:15378"/>
        <dbReference type="ChEBI" id="CHEBI:29033"/>
        <dbReference type="ChEBI" id="CHEBI:68438"/>
        <dbReference type="ChEBI" id="CHEBI:131725"/>
        <dbReference type="EC" id="4.99.1.9"/>
    </reaction>
    <physiologicalReaction direction="right-to-left" evidence="6">
        <dbReference type="Rhea" id="RHEA:49574"/>
    </physiologicalReaction>
</comment>
<evidence type="ECO:0000256" key="1">
    <source>
        <dbReference type="ARBA" id="ARBA00007718"/>
    </source>
</evidence>
<evidence type="ECO:0000256" key="6">
    <source>
        <dbReference type="ARBA" id="ARBA00024536"/>
    </source>
</evidence>
<dbReference type="GO" id="GO:0006783">
    <property type="term" value="P:heme biosynthetic process"/>
    <property type="evidence" value="ECO:0007669"/>
    <property type="project" value="UniProtKB-UniRule"/>
</dbReference>
<dbReference type="InterPro" id="IPR001015">
    <property type="entry name" value="Ferrochelatase"/>
</dbReference>
<keyword evidence="5 7" id="KW-0627">Porphyrin biosynthesis</keyword>
<dbReference type="NCBIfam" id="TIGR00109">
    <property type="entry name" value="hemH"/>
    <property type="match status" value="1"/>
</dbReference>
<proteinExistence type="inferred from homology"/>
<comment type="similarity">
    <text evidence="1 7 8">Belongs to the ferrochelatase family.</text>
</comment>
<reference evidence="9 10" key="1">
    <citation type="journal article" date="2016" name="MBio">
        <title>Lateral Gene Transfer in a Heavy Metal-Contaminated-Groundwater Microbial Community.</title>
        <authorList>
            <person name="Hemme C.L."/>
            <person name="Green S.J."/>
            <person name="Rishishwar L."/>
            <person name="Prakash O."/>
            <person name="Pettenato A."/>
            <person name="Chakraborty R."/>
            <person name="Deutschbauer A.M."/>
            <person name="Van Nostrand J.D."/>
            <person name="Wu L."/>
            <person name="He Z."/>
            <person name="Jordan I.K."/>
            <person name="Hazen T.C."/>
            <person name="Arkin A.P."/>
            <person name="Kostka J.E."/>
            <person name="Zhou J."/>
        </authorList>
    </citation>
    <scope>NUCLEOTIDE SEQUENCE [LARGE SCALE GENOMIC DNA]</scope>
    <source>
        <strain evidence="9 10">FW104-T7</strain>
    </source>
</reference>
<dbReference type="STRING" id="416169.RHOFW104T7_06155"/>
<keyword evidence="2 7" id="KW-0408">Iron</keyword>
<evidence type="ECO:0000256" key="4">
    <source>
        <dbReference type="ARBA" id="ARBA00023239"/>
    </source>
</evidence>
<comment type="catalytic activity">
    <reaction evidence="7">
        <text>heme b + 2 H(+) = protoporphyrin IX + Fe(2+)</text>
        <dbReference type="Rhea" id="RHEA:22584"/>
        <dbReference type="ChEBI" id="CHEBI:15378"/>
        <dbReference type="ChEBI" id="CHEBI:29033"/>
        <dbReference type="ChEBI" id="CHEBI:57306"/>
        <dbReference type="ChEBI" id="CHEBI:60344"/>
        <dbReference type="EC" id="4.98.1.1"/>
    </reaction>
</comment>
<dbReference type="InterPro" id="IPR033644">
    <property type="entry name" value="Ferrochelatase_C"/>
</dbReference>
<comment type="subcellular location">
    <subcellularLocation>
        <location evidence="7">Cytoplasm</location>
    </subcellularLocation>
</comment>
<gene>
    <name evidence="7" type="primary">hemH</name>
    <name evidence="9" type="ORF">RHOFW104T7_06155</name>
</gene>
<evidence type="ECO:0000256" key="2">
    <source>
        <dbReference type="ARBA" id="ARBA00023004"/>
    </source>
</evidence>
<evidence type="ECO:0000313" key="9">
    <source>
        <dbReference type="EMBL" id="KZC24939.1"/>
    </source>
</evidence>
<dbReference type="AlphaFoldDB" id="A0A154QL41"/>
<keyword evidence="7" id="KW-0479">Metal-binding</keyword>
<dbReference type="Gene3D" id="3.40.50.1400">
    <property type="match status" value="2"/>
</dbReference>
<name>A0A154QL41_9GAMM</name>
<accession>A0A154QL41</accession>
<sequence length="316" mass="34480">MSQQTTGLLLMAYGTPHGPDSIDSFYTHIRHGQRPSDALLQELRNRYQAIGGTSPLAHITKAQADALATRLNARHADQRFKLYIGLKHAEPFIEDAVEAMHHDGITQAVALALAPYDANASVHGYGERAQGAAAWLGGPAITVVSDWCRQGKFVRYWAEQIRTALAVIPEDDLRTTVVIFSAHSLPAAMLGPPDRYPRQLEESARSIAQAAHLKHYATGWQSAGRTADSWLGPDIRELTRDLWSRGGYRTFVYCATGFVADHLEVLYDLDVECRAVVTALGGRYIRPAMPNTAPLFIDCLADAASDALAHQAGVPA</sequence>
<keyword evidence="10" id="KW-1185">Reference proteome</keyword>
<keyword evidence="7" id="KW-0963">Cytoplasm</keyword>